<evidence type="ECO:0000256" key="1">
    <source>
        <dbReference type="ARBA" id="ARBA00001623"/>
    </source>
</evidence>
<feature type="binding site" evidence="7">
    <location>
        <position position="58"/>
    </location>
    <ligand>
        <name>Zn(2+)</name>
        <dbReference type="ChEBI" id="CHEBI:29105"/>
        <label>2</label>
    </ligand>
</feature>
<accession>A0A432ZLT9</accession>
<evidence type="ECO:0000256" key="6">
    <source>
        <dbReference type="ARBA" id="ARBA00022833"/>
    </source>
</evidence>
<evidence type="ECO:0000256" key="5">
    <source>
        <dbReference type="ARBA" id="ARBA00022801"/>
    </source>
</evidence>
<dbReference type="OrthoDB" id="9802248at2"/>
<dbReference type="PIRSF" id="PIRSF005457">
    <property type="entry name" value="Glx"/>
    <property type="match status" value="1"/>
</dbReference>
<dbReference type="Pfam" id="PF00753">
    <property type="entry name" value="Lactamase_B"/>
    <property type="match status" value="1"/>
</dbReference>
<dbReference type="InterPro" id="IPR036866">
    <property type="entry name" value="RibonucZ/Hydroxyglut_hydro"/>
</dbReference>
<evidence type="ECO:0000313" key="10">
    <source>
        <dbReference type="Proteomes" id="UP000287996"/>
    </source>
</evidence>
<evidence type="ECO:0000259" key="8">
    <source>
        <dbReference type="SMART" id="SM00849"/>
    </source>
</evidence>
<reference evidence="9 10" key="1">
    <citation type="journal article" date="2011" name="Front. Microbiol.">
        <title>Genomic signatures of strain selection and enhancement in Bacillus atrophaeus var. globigii, a historical biowarfare simulant.</title>
        <authorList>
            <person name="Gibbons H.S."/>
            <person name="Broomall S.M."/>
            <person name="McNew L.A."/>
            <person name="Daligault H."/>
            <person name="Chapman C."/>
            <person name="Bruce D."/>
            <person name="Karavis M."/>
            <person name="Krepps M."/>
            <person name="McGregor P.A."/>
            <person name="Hong C."/>
            <person name="Park K.H."/>
            <person name="Akmal A."/>
            <person name="Feldman A."/>
            <person name="Lin J.S."/>
            <person name="Chang W.E."/>
            <person name="Higgs B.W."/>
            <person name="Demirev P."/>
            <person name="Lindquist J."/>
            <person name="Liem A."/>
            <person name="Fochler E."/>
            <person name="Read T.D."/>
            <person name="Tapia R."/>
            <person name="Johnson S."/>
            <person name="Bishop-Lilly K.A."/>
            <person name="Detter C."/>
            <person name="Han C."/>
            <person name="Sozhamannan S."/>
            <person name="Rosenzweig C.N."/>
            <person name="Skowronski E.W."/>
        </authorList>
    </citation>
    <scope>NUCLEOTIDE SEQUENCE [LARGE SCALE GENOMIC DNA]</scope>
    <source>
        <strain evidence="9 10">CC-PW-9</strain>
    </source>
</reference>
<dbReference type="AlphaFoldDB" id="A0A432ZLT9"/>
<dbReference type="SUPFAM" id="SSF56281">
    <property type="entry name" value="Metallo-hydrolase/oxidoreductase"/>
    <property type="match status" value="1"/>
</dbReference>
<feature type="domain" description="Metallo-beta-lactamase" evidence="8">
    <location>
        <begin position="11"/>
        <end position="166"/>
    </location>
</feature>
<protein>
    <recommendedName>
        <fullName evidence="7">Hydroxyacylglutathione hydrolase</fullName>
        <ecNumber evidence="7">3.1.2.6</ecNumber>
    </recommendedName>
    <alternativeName>
        <fullName evidence="7">Glyoxalase II</fullName>
        <shortName evidence="7">Glx II</shortName>
    </alternativeName>
</protein>
<comment type="similarity">
    <text evidence="3 7">Belongs to the metallo-beta-lactamase superfamily. Glyoxalase II family.</text>
</comment>
<feature type="binding site" evidence="7">
    <location>
        <position position="54"/>
    </location>
    <ligand>
        <name>Zn(2+)</name>
        <dbReference type="ChEBI" id="CHEBI:29105"/>
        <label>1</label>
    </ligand>
</feature>
<gene>
    <name evidence="7 9" type="primary">gloB</name>
    <name evidence="9" type="ORF">CWI84_10090</name>
</gene>
<organism evidence="9 10">
    <name type="scientific">Idiomarina tyrosinivorans</name>
    <dbReference type="NCBI Taxonomy" id="1445662"/>
    <lineage>
        <taxon>Bacteria</taxon>
        <taxon>Pseudomonadati</taxon>
        <taxon>Pseudomonadota</taxon>
        <taxon>Gammaproteobacteria</taxon>
        <taxon>Alteromonadales</taxon>
        <taxon>Idiomarinaceae</taxon>
        <taxon>Idiomarina</taxon>
    </lineage>
</organism>
<dbReference type="PANTHER" id="PTHR43705:SF1">
    <property type="entry name" value="HYDROXYACYLGLUTATHIONE HYDROLASE GLOB"/>
    <property type="match status" value="1"/>
</dbReference>
<dbReference type="GO" id="GO:0019243">
    <property type="term" value="P:methylglyoxal catabolic process to D-lactate via S-lactoyl-glutathione"/>
    <property type="evidence" value="ECO:0007669"/>
    <property type="project" value="UniProtKB-UniRule"/>
</dbReference>
<dbReference type="InterPro" id="IPR035680">
    <property type="entry name" value="Clx_II_MBL"/>
</dbReference>
<keyword evidence="4 7" id="KW-0479">Metal-binding</keyword>
<evidence type="ECO:0000313" key="9">
    <source>
        <dbReference type="EMBL" id="RUO78894.1"/>
    </source>
</evidence>
<comment type="cofactor">
    <cofactor evidence="7">
        <name>Zn(2+)</name>
        <dbReference type="ChEBI" id="CHEBI:29105"/>
    </cofactor>
    <text evidence="7">Binds 2 Zn(2+) ions per subunit.</text>
</comment>
<evidence type="ECO:0000256" key="2">
    <source>
        <dbReference type="ARBA" id="ARBA00004963"/>
    </source>
</evidence>
<dbReference type="InterPro" id="IPR017782">
    <property type="entry name" value="Hydroxyacylglutathione_Hdrlase"/>
</dbReference>
<feature type="binding site" evidence="7">
    <location>
        <position position="111"/>
    </location>
    <ligand>
        <name>Zn(2+)</name>
        <dbReference type="ChEBI" id="CHEBI:29105"/>
        <label>1</label>
    </ligand>
</feature>
<keyword evidence="6 7" id="KW-0862">Zinc</keyword>
<dbReference type="Pfam" id="PF16123">
    <property type="entry name" value="HAGH_C"/>
    <property type="match status" value="1"/>
</dbReference>
<dbReference type="HAMAP" id="MF_01374">
    <property type="entry name" value="Glyoxalase_2"/>
    <property type="match status" value="1"/>
</dbReference>
<keyword evidence="10" id="KW-1185">Reference proteome</keyword>
<dbReference type="RefSeq" id="WP_126842464.1">
    <property type="nucleotide sequence ID" value="NZ_PIQH01000009.1"/>
</dbReference>
<dbReference type="InterPro" id="IPR032282">
    <property type="entry name" value="HAGH_C"/>
</dbReference>
<evidence type="ECO:0000256" key="3">
    <source>
        <dbReference type="ARBA" id="ARBA00006759"/>
    </source>
</evidence>
<dbReference type="InterPro" id="IPR050110">
    <property type="entry name" value="Glyoxalase_II_hydrolase"/>
</dbReference>
<dbReference type="Gene3D" id="3.60.15.10">
    <property type="entry name" value="Ribonuclease Z/Hydroxyacylglutathione hydrolase-like"/>
    <property type="match status" value="1"/>
</dbReference>
<dbReference type="Proteomes" id="UP000287996">
    <property type="component" value="Unassembled WGS sequence"/>
</dbReference>
<comment type="pathway">
    <text evidence="2 7">Secondary metabolite metabolism; methylglyoxal degradation; (R)-lactate from methylglyoxal: step 2/2.</text>
</comment>
<dbReference type="EMBL" id="PIQH01000009">
    <property type="protein sequence ID" value="RUO78894.1"/>
    <property type="molecule type" value="Genomic_DNA"/>
</dbReference>
<comment type="function">
    <text evidence="7">Thiolesterase that catalyzes the hydrolysis of S-D-lactoyl-glutathione to form glutathione and D-lactic acid.</text>
</comment>
<feature type="binding site" evidence="7">
    <location>
        <position position="59"/>
    </location>
    <ligand>
        <name>Zn(2+)</name>
        <dbReference type="ChEBI" id="CHEBI:29105"/>
        <label>2</label>
    </ligand>
</feature>
<dbReference type="GO" id="GO:0004416">
    <property type="term" value="F:hydroxyacylglutathione hydrolase activity"/>
    <property type="evidence" value="ECO:0007669"/>
    <property type="project" value="UniProtKB-UniRule"/>
</dbReference>
<dbReference type="GO" id="GO:0046872">
    <property type="term" value="F:metal ion binding"/>
    <property type="evidence" value="ECO:0007669"/>
    <property type="project" value="UniProtKB-KW"/>
</dbReference>
<name>A0A432ZLT9_9GAMM</name>
<evidence type="ECO:0000256" key="7">
    <source>
        <dbReference type="HAMAP-Rule" id="MF_01374"/>
    </source>
</evidence>
<dbReference type="SMART" id="SM00849">
    <property type="entry name" value="Lactamase_B"/>
    <property type="match status" value="1"/>
</dbReference>
<feature type="binding site" evidence="7">
    <location>
        <position position="128"/>
    </location>
    <ligand>
        <name>Zn(2+)</name>
        <dbReference type="ChEBI" id="CHEBI:29105"/>
        <label>2</label>
    </ligand>
</feature>
<dbReference type="PANTHER" id="PTHR43705">
    <property type="entry name" value="HYDROXYACYLGLUTATHIONE HYDROLASE"/>
    <property type="match status" value="1"/>
</dbReference>
<dbReference type="EC" id="3.1.2.6" evidence="7"/>
<dbReference type="UniPathway" id="UPA00619">
    <property type="reaction ID" value="UER00676"/>
</dbReference>
<comment type="subunit">
    <text evidence="7">Monomer.</text>
</comment>
<dbReference type="CDD" id="cd07723">
    <property type="entry name" value="hydroxyacylglutathione_hydrolase_MBL-fold"/>
    <property type="match status" value="1"/>
</dbReference>
<proteinExistence type="inferred from homology"/>
<comment type="catalytic activity">
    <reaction evidence="1 7">
        <text>an S-(2-hydroxyacyl)glutathione + H2O = a 2-hydroxy carboxylate + glutathione + H(+)</text>
        <dbReference type="Rhea" id="RHEA:21864"/>
        <dbReference type="ChEBI" id="CHEBI:15377"/>
        <dbReference type="ChEBI" id="CHEBI:15378"/>
        <dbReference type="ChEBI" id="CHEBI:57925"/>
        <dbReference type="ChEBI" id="CHEBI:58896"/>
        <dbReference type="ChEBI" id="CHEBI:71261"/>
        <dbReference type="EC" id="3.1.2.6"/>
    </reaction>
</comment>
<sequence length="254" mass="28467">MRVVPVPAFNDNYIWIVQAPQNSQVVVVDPGDHQPVMAWLQQHQCSIAEIWITHHHADHTGGVAELVEAYDCPVRGPKDACPDITHVQQDGDRFVSDLFNAPVQVLSCPGHTLDHIAYYSAPSLFCGDTLFSAGCGRMFEGTAEQFVTSLQKFRELPGETQVYCAHEYTQANVAFAQKVEPNNTFLQHFAQRVEQQRQQQQTTLPSTMAVEMTVNPFLRFDQPAVKQSAEQHSGRSLSSNAEVFAAIRQWKDNN</sequence>
<feature type="binding site" evidence="7">
    <location>
        <position position="128"/>
    </location>
    <ligand>
        <name>Zn(2+)</name>
        <dbReference type="ChEBI" id="CHEBI:29105"/>
        <label>1</label>
    </ligand>
</feature>
<dbReference type="InterPro" id="IPR001279">
    <property type="entry name" value="Metallo-B-lactamas"/>
</dbReference>
<feature type="binding site" evidence="7">
    <location>
        <position position="56"/>
    </location>
    <ligand>
        <name>Zn(2+)</name>
        <dbReference type="ChEBI" id="CHEBI:29105"/>
        <label>1</label>
    </ligand>
</feature>
<dbReference type="NCBIfam" id="TIGR03413">
    <property type="entry name" value="GSH_gloB"/>
    <property type="match status" value="1"/>
</dbReference>
<feature type="binding site" evidence="7">
    <location>
        <position position="166"/>
    </location>
    <ligand>
        <name>Zn(2+)</name>
        <dbReference type="ChEBI" id="CHEBI:29105"/>
        <label>2</label>
    </ligand>
</feature>
<keyword evidence="5 7" id="KW-0378">Hydrolase</keyword>
<comment type="caution">
    <text evidence="9">The sequence shown here is derived from an EMBL/GenBank/DDBJ whole genome shotgun (WGS) entry which is preliminary data.</text>
</comment>
<evidence type="ECO:0000256" key="4">
    <source>
        <dbReference type="ARBA" id="ARBA00022723"/>
    </source>
</evidence>